<evidence type="ECO:0000259" key="1">
    <source>
        <dbReference type="Pfam" id="PF13439"/>
    </source>
</evidence>
<protein>
    <submittedName>
        <fullName evidence="2">Glycosyltransferase involved in cell wall biosynthesis</fullName>
    </submittedName>
</protein>
<dbReference type="PANTHER" id="PTHR45947">
    <property type="entry name" value="SULFOQUINOVOSYL TRANSFERASE SQD2"/>
    <property type="match status" value="1"/>
</dbReference>
<dbReference type="GO" id="GO:0016757">
    <property type="term" value="F:glycosyltransferase activity"/>
    <property type="evidence" value="ECO:0007669"/>
    <property type="project" value="TreeGrafter"/>
</dbReference>
<feature type="domain" description="Glycosyltransferase subfamily 4-like N-terminal" evidence="1">
    <location>
        <begin position="19"/>
        <end position="192"/>
    </location>
</feature>
<gene>
    <name evidence="2" type="ORF">C8D92_101147</name>
</gene>
<dbReference type="Pfam" id="PF13692">
    <property type="entry name" value="Glyco_trans_1_4"/>
    <property type="match status" value="1"/>
</dbReference>
<dbReference type="PANTHER" id="PTHR45947:SF3">
    <property type="entry name" value="SULFOQUINOVOSYL TRANSFERASE SQD2"/>
    <property type="match status" value="1"/>
</dbReference>
<dbReference type="AlphaFoldDB" id="A0A2U1D0Z7"/>
<dbReference type="Proteomes" id="UP000245887">
    <property type="component" value="Unassembled WGS sequence"/>
</dbReference>
<sequence>MPATSTHIVIVTETFPPEINGVSHTLGRLCEGLGDRGHRVSVVRPRQRSEPQDTDQGTVVARGETTIVTGLPLPGYPELRFGMTSWRRLRRLWRRQRPTAIYVATEGPLGLAAVRAARALSIPVCSGFHTNFHQYTRHYGVAFLERAITAYMRWFHNRTQRTLVPTRRTRQALEQMGIHNARIWSRGVDCQRFSPAFRDASLRAEWGLADHEIAVLYVGRIAAEKNINLAASCFERLRRLHPSARFILVGDGPMRRSLEEKHPDYIFCGMRRGEDLARHYASGDLFLFPSQTETFGNVVTEAMASSLAVVAFQDGAAGELIHPQTNGMTVPVGDDDGFVNAALRLTDQPAFRRHVRERARQDALELDWPNLIARFERLILETPQEEIGHARRQSVPPV</sequence>
<reference evidence="2 3" key="1">
    <citation type="submission" date="2018-04" db="EMBL/GenBank/DDBJ databases">
        <title>Genomic Encyclopedia of Type Strains, Phase IV (KMG-IV): sequencing the most valuable type-strain genomes for metagenomic binning, comparative biology and taxonomic classification.</title>
        <authorList>
            <person name="Goeker M."/>
        </authorList>
    </citation>
    <scope>NUCLEOTIDE SEQUENCE [LARGE SCALE GENOMIC DNA]</scope>
    <source>
        <strain evidence="2 3">DSM 28688</strain>
    </source>
</reference>
<proteinExistence type="predicted"/>
<evidence type="ECO:0000313" key="2">
    <source>
        <dbReference type="EMBL" id="PVY78941.1"/>
    </source>
</evidence>
<name>A0A2U1D0Z7_9GAMM</name>
<dbReference type="OrthoDB" id="9802525at2"/>
<accession>A0A2U1D0Z7</accession>
<comment type="caution">
    <text evidence="2">The sequence shown here is derived from an EMBL/GenBank/DDBJ whole genome shotgun (WGS) entry which is preliminary data.</text>
</comment>
<dbReference type="EMBL" id="QEKQ01000001">
    <property type="protein sequence ID" value="PVY78941.1"/>
    <property type="molecule type" value="Genomic_DNA"/>
</dbReference>
<dbReference type="CDD" id="cd03814">
    <property type="entry name" value="GT4-like"/>
    <property type="match status" value="1"/>
</dbReference>
<dbReference type="RefSeq" id="WP_116918179.1">
    <property type="nucleotide sequence ID" value="NZ_QEKQ01000001.1"/>
</dbReference>
<dbReference type="InterPro" id="IPR050194">
    <property type="entry name" value="Glycosyltransferase_grp1"/>
</dbReference>
<organism evidence="2 3">
    <name type="scientific">Tamilnaduibacter salinus</name>
    <dbReference type="NCBI Taxonomy" id="1484056"/>
    <lineage>
        <taxon>Bacteria</taxon>
        <taxon>Pseudomonadati</taxon>
        <taxon>Pseudomonadota</taxon>
        <taxon>Gammaproteobacteria</taxon>
        <taxon>Pseudomonadales</taxon>
        <taxon>Marinobacteraceae</taxon>
        <taxon>Tamilnaduibacter</taxon>
    </lineage>
</organism>
<keyword evidence="2" id="KW-0808">Transferase</keyword>
<dbReference type="SUPFAM" id="SSF53756">
    <property type="entry name" value="UDP-Glycosyltransferase/glycogen phosphorylase"/>
    <property type="match status" value="1"/>
</dbReference>
<dbReference type="InterPro" id="IPR028098">
    <property type="entry name" value="Glyco_trans_4-like_N"/>
</dbReference>
<dbReference type="Gene3D" id="3.40.50.2000">
    <property type="entry name" value="Glycogen Phosphorylase B"/>
    <property type="match status" value="2"/>
</dbReference>
<evidence type="ECO:0000313" key="3">
    <source>
        <dbReference type="Proteomes" id="UP000245887"/>
    </source>
</evidence>
<dbReference type="Pfam" id="PF13439">
    <property type="entry name" value="Glyco_transf_4"/>
    <property type="match status" value="1"/>
</dbReference>